<evidence type="ECO:0000256" key="2">
    <source>
        <dbReference type="SAM" id="MobiDB-lite"/>
    </source>
</evidence>
<dbReference type="AlphaFoldDB" id="A0A3L8GBR4"/>
<feature type="region of interest" description="Disordered" evidence="2">
    <location>
        <begin position="382"/>
        <end position="421"/>
    </location>
</feature>
<keyword evidence="3" id="KW-1133">Transmembrane helix</keyword>
<dbReference type="RefSeq" id="WP_121792090.1">
    <property type="nucleotide sequence ID" value="NZ_QLQC01000078.1"/>
</dbReference>
<gene>
    <name evidence="4" type="primary">essB</name>
    <name evidence="4" type="ORF">DIY07_08830</name>
</gene>
<dbReference type="InterPro" id="IPR042565">
    <property type="entry name" value="T7SS_EssB_C"/>
</dbReference>
<dbReference type="EMBL" id="QLQD01000075">
    <property type="protein sequence ID" value="RLU55282.1"/>
    <property type="molecule type" value="Genomic_DNA"/>
</dbReference>
<organism evidence="4 5">
    <name type="scientific">Streptococcus iniae</name>
    <name type="common">Streptococcus shiloi</name>
    <dbReference type="NCBI Taxonomy" id="1346"/>
    <lineage>
        <taxon>Bacteria</taxon>
        <taxon>Bacillati</taxon>
        <taxon>Bacillota</taxon>
        <taxon>Bacilli</taxon>
        <taxon>Lactobacillales</taxon>
        <taxon>Streptococcaceae</taxon>
        <taxon>Streptococcus</taxon>
    </lineage>
</organism>
<dbReference type="NCBIfam" id="TIGR03926">
    <property type="entry name" value="T7_EssB"/>
    <property type="match status" value="1"/>
</dbReference>
<comment type="similarity">
    <text evidence="1">Belongs to the EssB family.</text>
</comment>
<comment type="caution">
    <text evidence="4">The sequence shown here is derived from an EMBL/GenBank/DDBJ whole genome shotgun (WGS) entry which is preliminary data.</text>
</comment>
<feature type="transmembrane region" description="Helical" evidence="3">
    <location>
        <begin position="220"/>
        <end position="240"/>
    </location>
</feature>
<reference evidence="4 5" key="1">
    <citation type="submission" date="2018-06" db="EMBL/GenBank/DDBJ databases">
        <title>Mutators as drivers of adaptation in pathogenic bacteria and a risk factor for host jumps and vaccine escape.</title>
        <authorList>
            <person name="Barnes A.C."/>
            <person name="Silayeva O."/>
        </authorList>
    </citation>
    <scope>NUCLEOTIDE SEQUENCE [LARGE SCALE GENOMIC DNA]</scope>
    <source>
        <strain evidence="4 5">QMA0445</strain>
    </source>
</reference>
<feature type="compositionally biased region" description="Low complexity" evidence="2">
    <location>
        <begin position="394"/>
        <end position="421"/>
    </location>
</feature>
<dbReference type="InterPro" id="IPR018778">
    <property type="entry name" value="T7SS_EssB"/>
</dbReference>
<dbReference type="Gene3D" id="1.25.40.680">
    <property type="entry name" value="Type VII secretion system EssB, C-terminal-like domain"/>
    <property type="match status" value="1"/>
</dbReference>
<dbReference type="Gene3D" id="1.10.510.10">
    <property type="entry name" value="Transferase(Phosphotransferase) domain 1"/>
    <property type="match status" value="1"/>
</dbReference>
<dbReference type="STRING" id="1346.BMF34_08725"/>
<accession>A0A3L8GBR4</accession>
<keyword evidence="3" id="KW-0472">Membrane</keyword>
<dbReference type="Proteomes" id="UP000269148">
    <property type="component" value="Unassembled WGS sequence"/>
</dbReference>
<evidence type="ECO:0000313" key="4">
    <source>
        <dbReference type="EMBL" id="RLU55282.1"/>
    </source>
</evidence>
<dbReference type="OrthoDB" id="4975281at2"/>
<evidence type="ECO:0000256" key="3">
    <source>
        <dbReference type="SAM" id="Phobius"/>
    </source>
</evidence>
<name>A0A3L8GBR4_STRIN</name>
<evidence type="ECO:0000313" key="5">
    <source>
        <dbReference type="Proteomes" id="UP000269148"/>
    </source>
</evidence>
<keyword evidence="3" id="KW-0812">Transmembrane</keyword>
<protein>
    <submittedName>
        <fullName evidence="4">Type VII secretion protein EssB</fullName>
    </submittedName>
</protein>
<dbReference type="Pfam" id="PF10140">
    <property type="entry name" value="YukC"/>
    <property type="match status" value="1"/>
</dbReference>
<feature type="compositionally biased region" description="Basic and acidic residues" evidence="2">
    <location>
        <begin position="382"/>
        <end position="393"/>
    </location>
</feature>
<proteinExistence type="inferred from homology"/>
<sequence>MAENTFVFENQDFNVDKDSNLWKLSLKRSEVGTQQLQQLQLLEIKHPLLMPMTTAVDADTIQFQFESEDHGLSFDTIKSQTLAEQLRFALNVLDLEQALTLPVHFILHPENLFYTKNATAKIAYRSLPEIMVPREFGKDEFLYQYKCFLYALFTDNDFSDLYNGSITVVDAPAFLKTLYQIESLSDMRQALLEDYKAKQEEEEHTLIKVSKIKHKVYKQATIWLGALSAVLVIPLVYLVFIHNPFKEKMLEADTSYIKVDYNQVINKLENVTLARLPYTQKYELAYSYIHGMSFSDDQRDVILNNVTLKTDELYLDYWINIGRGFHDDAIDAAKRLDDSDLIIYALVQKMDQVRKDNSLSGTDRESQLSELQSQYDKYWKDRKTNLTEEKQKSDSQSTDKSGAESSTAATSSTSSSSSDSK</sequence>
<evidence type="ECO:0000256" key="1">
    <source>
        <dbReference type="ARBA" id="ARBA00010163"/>
    </source>
</evidence>